<dbReference type="InterPro" id="IPR036390">
    <property type="entry name" value="WH_DNA-bd_sf"/>
</dbReference>
<dbReference type="InterPro" id="IPR010992">
    <property type="entry name" value="IHF-like_DNA-bd_dom_sf"/>
</dbReference>
<proteinExistence type="predicted"/>
<evidence type="ECO:0000313" key="3">
    <source>
        <dbReference type="EMBL" id="MUL28125.1"/>
    </source>
</evidence>
<feature type="domain" description="HU" evidence="2">
    <location>
        <begin position="1"/>
        <end position="123"/>
    </location>
</feature>
<keyword evidence="1 3" id="KW-0238">DNA-binding</keyword>
<dbReference type="Proteomes" id="UP000482295">
    <property type="component" value="Unassembled WGS sequence"/>
</dbReference>
<dbReference type="AlphaFoldDB" id="A0A7C9HEB8"/>
<organism evidence="3 4">
    <name type="scientific">Prevotella vespertina</name>
    <dbReference type="NCBI Taxonomy" id="2608404"/>
    <lineage>
        <taxon>Bacteria</taxon>
        <taxon>Pseudomonadati</taxon>
        <taxon>Bacteroidota</taxon>
        <taxon>Bacteroidia</taxon>
        <taxon>Bacteroidales</taxon>
        <taxon>Prevotellaceae</taxon>
        <taxon>Prevotella</taxon>
    </lineage>
</organism>
<dbReference type="SUPFAM" id="SSF46785">
    <property type="entry name" value="Winged helix' DNA-binding domain"/>
    <property type="match status" value="1"/>
</dbReference>
<dbReference type="SUPFAM" id="SSF47729">
    <property type="entry name" value="IHF-like DNA-binding proteins"/>
    <property type="match status" value="1"/>
</dbReference>
<evidence type="ECO:0000313" key="4">
    <source>
        <dbReference type="Proteomes" id="UP000482295"/>
    </source>
</evidence>
<dbReference type="EMBL" id="VVIQ01000006">
    <property type="protein sequence ID" value="MUL28125.1"/>
    <property type="molecule type" value="Genomic_DNA"/>
</dbReference>
<dbReference type="InterPro" id="IPR036388">
    <property type="entry name" value="WH-like_DNA-bd_sf"/>
</dbReference>
<evidence type="ECO:0000259" key="2">
    <source>
        <dbReference type="Pfam" id="PF18291"/>
    </source>
</evidence>
<dbReference type="Pfam" id="PF18291">
    <property type="entry name" value="HU-HIG"/>
    <property type="match status" value="1"/>
</dbReference>
<dbReference type="GO" id="GO:0003677">
    <property type="term" value="F:DNA binding"/>
    <property type="evidence" value="ECO:0007669"/>
    <property type="project" value="UniProtKB-KW"/>
</dbReference>
<dbReference type="RefSeq" id="WP_155716094.1">
    <property type="nucleotide sequence ID" value="NZ_VVIQ01000006.1"/>
</dbReference>
<keyword evidence="4" id="KW-1185">Reference proteome</keyword>
<sequence>MAIVYKLMKTGGNLPKNAKLRIVPIQYQTAGLRRMSESIVQATSLTSGDIHATILSLKEEIARELKNGNSVHLPGIGYFTVALKGEIYEDPRSHKPRLRKAEVRTIKFRPDRELLQEMANIEVKNITDLHDLSSSPTVEEIGEAISELLAHQEVFTVRDFRSALNISQSTAYRILSKLEAEGKIVDIGSHHCKIFRKSHPSSLE</sequence>
<gene>
    <name evidence="3" type="ORF">F0475_07395</name>
</gene>
<protein>
    <submittedName>
        <fullName evidence="3">DNA-binding protein</fullName>
    </submittedName>
</protein>
<evidence type="ECO:0000256" key="1">
    <source>
        <dbReference type="ARBA" id="ARBA00023125"/>
    </source>
</evidence>
<comment type="caution">
    <text evidence="3">The sequence shown here is derived from an EMBL/GenBank/DDBJ whole genome shotgun (WGS) entry which is preliminary data.</text>
</comment>
<dbReference type="Gene3D" id="1.10.10.10">
    <property type="entry name" value="Winged helix-like DNA-binding domain superfamily/Winged helix DNA-binding domain"/>
    <property type="match status" value="1"/>
</dbReference>
<dbReference type="InterPro" id="IPR041607">
    <property type="entry name" value="HU-HIG"/>
</dbReference>
<reference evidence="3 4" key="1">
    <citation type="submission" date="2019-09" db="EMBL/GenBank/DDBJ databases">
        <title>Prevotella A2879 sp. nov., isolated from an abscess of a patient.</title>
        <authorList>
            <person name="Buhl M."/>
            <person name="Oberhettinger P."/>
        </authorList>
    </citation>
    <scope>NUCLEOTIDE SEQUENCE [LARGE SCALE GENOMIC DNA]</scope>
    <source>
        <strain evidence="3 4">A2879</strain>
    </source>
</reference>
<accession>A0A7C9HEB8</accession>
<dbReference type="Gene3D" id="4.10.520.10">
    <property type="entry name" value="IHF-like DNA-binding proteins"/>
    <property type="match status" value="1"/>
</dbReference>
<name>A0A7C9HEB8_9BACT</name>